<evidence type="ECO:0000256" key="1">
    <source>
        <dbReference type="ARBA" id="ARBA00004651"/>
    </source>
</evidence>
<dbReference type="GO" id="GO:0022857">
    <property type="term" value="F:transmembrane transporter activity"/>
    <property type="evidence" value="ECO:0007669"/>
    <property type="project" value="InterPro"/>
</dbReference>
<keyword evidence="2" id="KW-1003">Cell membrane</keyword>
<dbReference type="RefSeq" id="WP_132192448.1">
    <property type="nucleotide sequence ID" value="NZ_SMKY01000001.1"/>
</dbReference>
<feature type="transmembrane region" description="Helical" evidence="7">
    <location>
        <begin position="387"/>
        <end position="409"/>
    </location>
</feature>
<protein>
    <submittedName>
        <fullName evidence="8">APC family permease</fullName>
    </submittedName>
</protein>
<evidence type="ECO:0000256" key="3">
    <source>
        <dbReference type="ARBA" id="ARBA00022692"/>
    </source>
</evidence>
<organism evidence="8 9">
    <name type="scientific">Actinomadura darangshiensis</name>
    <dbReference type="NCBI Taxonomy" id="705336"/>
    <lineage>
        <taxon>Bacteria</taxon>
        <taxon>Bacillati</taxon>
        <taxon>Actinomycetota</taxon>
        <taxon>Actinomycetes</taxon>
        <taxon>Streptosporangiales</taxon>
        <taxon>Thermomonosporaceae</taxon>
        <taxon>Actinomadura</taxon>
    </lineage>
</organism>
<evidence type="ECO:0000256" key="2">
    <source>
        <dbReference type="ARBA" id="ARBA00022475"/>
    </source>
</evidence>
<feature type="transmembrane region" description="Helical" evidence="7">
    <location>
        <begin position="42"/>
        <end position="61"/>
    </location>
</feature>
<dbReference type="PANTHER" id="PTHR42770">
    <property type="entry name" value="AMINO ACID TRANSPORTER-RELATED"/>
    <property type="match status" value="1"/>
</dbReference>
<dbReference type="Gene3D" id="1.20.1740.10">
    <property type="entry name" value="Amino acid/polyamine transporter I"/>
    <property type="match status" value="1"/>
</dbReference>
<dbReference type="AlphaFoldDB" id="A0A4R5C055"/>
<comment type="subcellular location">
    <subcellularLocation>
        <location evidence="1">Cell membrane</location>
        <topology evidence="1">Multi-pass membrane protein</topology>
    </subcellularLocation>
</comment>
<evidence type="ECO:0000313" key="8">
    <source>
        <dbReference type="EMBL" id="TDD92928.1"/>
    </source>
</evidence>
<feature type="transmembrane region" description="Helical" evidence="7">
    <location>
        <begin position="225"/>
        <end position="245"/>
    </location>
</feature>
<feature type="transmembrane region" description="Helical" evidence="7">
    <location>
        <begin position="312"/>
        <end position="334"/>
    </location>
</feature>
<dbReference type="Pfam" id="PF13520">
    <property type="entry name" value="AA_permease_2"/>
    <property type="match status" value="1"/>
</dbReference>
<feature type="transmembrane region" description="Helical" evidence="7">
    <location>
        <begin position="182"/>
        <end position="205"/>
    </location>
</feature>
<feature type="transmembrane region" description="Helical" evidence="7">
    <location>
        <begin position="151"/>
        <end position="170"/>
    </location>
</feature>
<keyword evidence="5 7" id="KW-0472">Membrane</keyword>
<dbReference type="InterPro" id="IPR002293">
    <property type="entry name" value="AA/rel_permease1"/>
</dbReference>
<feature type="transmembrane region" description="Helical" evidence="7">
    <location>
        <begin position="453"/>
        <end position="470"/>
    </location>
</feature>
<feature type="transmembrane region" description="Helical" evidence="7">
    <location>
        <begin position="266"/>
        <end position="292"/>
    </location>
</feature>
<sequence length="489" mass="51581">MSTEHLRTPGSSPTAPAGGFGRPRLGTSIFPAASALPRTVSWRYAVVVGLGAAILIVVSFGPMRDDIGNMALIVWPFAAVVGALQCLLIGELASRFPYRAGGVAQFGYRAAPNGSPTLGAVSSWGYWFAWTPGIATHLILVSTYLHERVLHGVNILLLAAFIGACLYAVNSLGLRITMTLNIGLAVFSIVPLTLIMIGPLFRPAAFEFDRVWPIRVPAEAAGDPLQLALIFFKWLFIAAWAAYGAEMASTVVSEIRDATKRIPRSLGISSLICIVTFTGVPISLIGTAGMAGGSSEGTAAFDPAARAIFGPAGPTIIGLMLSCAILLGAQVFIIGSSRTIYQMSLDGHLPGVFAKTNRRGAPVGSMFFDILIIVGLLSVFGTDVVDIVAAAGVGYIVVFILLPLAYLLLRRRPDGSPGAFRLPRQAAGLAAALFLLNLLVLLVGGSLWGVKVMGIGLAITFAIVPISRLTRRARRRAERSDVPEMPEAT</sequence>
<accession>A0A4R5C055</accession>
<keyword evidence="9" id="KW-1185">Reference proteome</keyword>
<feature type="transmembrane region" description="Helical" evidence="7">
    <location>
        <begin position="67"/>
        <end position="89"/>
    </location>
</feature>
<dbReference type="PANTHER" id="PTHR42770:SF11">
    <property type="entry name" value="INNER MEMBRANE TRANSPORT PROTEIN YBAT"/>
    <property type="match status" value="1"/>
</dbReference>
<proteinExistence type="predicted"/>
<reference evidence="8 9" key="1">
    <citation type="submission" date="2019-03" db="EMBL/GenBank/DDBJ databases">
        <title>Draft genome sequences of novel Actinobacteria.</title>
        <authorList>
            <person name="Sahin N."/>
            <person name="Ay H."/>
            <person name="Saygin H."/>
        </authorList>
    </citation>
    <scope>NUCLEOTIDE SEQUENCE [LARGE SCALE GENOMIC DNA]</scope>
    <source>
        <strain evidence="8 9">DSM 45941</strain>
    </source>
</reference>
<name>A0A4R5C055_9ACTN</name>
<gene>
    <name evidence="8" type="ORF">E1293_00175</name>
</gene>
<dbReference type="OrthoDB" id="9762947at2"/>
<dbReference type="InterPro" id="IPR050367">
    <property type="entry name" value="APC_superfamily"/>
</dbReference>
<dbReference type="Proteomes" id="UP000295578">
    <property type="component" value="Unassembled WGS sequence"/>
</dbReference>
<dbReference type="PIRSF" id="PIRSF006060">
    <property type="entry name" value="AA_transporter"/>
    <property type="match status" value="1"/>
</dbReference>
<feature type="transmembrane region" description="Helical" evidence="7">
    <location>
        <begin position="429"/>
        <end position="447"/>
    </location>
</feature>
<feature type="region of interest" description="Disordered" evidence="6">
    <location>
        <begin position="1"/>
        <end position="22"/>
    </location>
</feature>
<evidence type="ECO:0000256" key="6">
    <source>
        <dbReference type="SAM" id="MobiDB-lite"/>
    </source>
</evidence>
<feature type="transmembrane region" description="Helical" evidence="7">
    <location>
        <begin position="363"/>
        <end position="381"/>
    </location>
</feature>
<evidence type="ECO:0000313" key="9">
    <source>
        <dbReference type="Proteomes" id="UP000295578"/>
    </source>
</evidence>
<keyword evidence="3 7" id="KW-0812">Transmembrane</keyword>
<evidence type="ECO:0000256" key="5">
    <source>
        <dbReference type="ARBA" id="ARBA00023136"/>
    </source>
</evidence>
<feature type="transmembrane region" description="Helical" evidence="7">
    <location>
        <begin position="124"/>
        <end position="145"/>
    </location>
</feature>
<comment type="caution">
    <text evidence="8">The sequence shown here is derived from an EMBL/GenBank/DDBJ whole genome shotgun (WGS) entry which is preliminary data.</text>
</comment>
<keyword evidence="4 7" id="KW-1133">Transmembrane helix</keyword>
<dbReference type="GO" id="GO:0005886">
    <property type="term" value="C:plasma membrane"/>
    <property type="evidence" value="ECO:0007669"/>
    <property type="project" value="UniProtKB-SubCell"/>
</dbReference>
<dbReference type="EMBL" id="SMKY01000001">
    <property type="protein sequence ID" value="TDD92928.1"/>
    <property type="molecule type" value="Genomic_DNA"/>
</dbReference>
<evidence type="ECO:0000256" key="4">
    <source>
        <dbReference type="ARBA" id="ARBA00022989"/>
    </source>
</evidence>
<evidence type="ECO:0000256" key="7">
    <source>
        <dbReference type="SAM" id="Phobius"/>
    </source>
</evidence>